<evidence type="ECO:0000313" key="2">
    <source>
        <dbReference type="Proteomes" id="UP000325315"/>
    </source>
</evidence>
<organism evidence="1 2">
    <name type="scientific">Gossypium australe</name>
    <dbReference type="NCBI Taxonomy" id="47621"/>
    <lineage>
        <taxon>Eukaryota</taxon>
        <taxon>Viridiplantae</taxon>
        <taxon>Streptophyta</taxon>
        <taxon>Embryophyta</taxon>
        <taxon>Tracheophyta</taxon>
        <taxon>Spermatophyta</taxon>
        <taxon>Magnoliopsida</taxon>
        <taxon>eudicotyledons</taxon>
        <taxon>Gunneridae</taxon>
        <taxon>Pentapetalae</taxon>
        <taxon>rosids</taxon>
        <taxon>malvids</taxon>
        <taxon>Malvales</taxon>
        <taxon>Malvaceae</taxon>
        <taxon>Malvoideae</taxon>
        <taxon>Gossypium</taxon>
    </lineage>
</organism>
<dbReference type="Proteomes" id="UP000325315">
    <property type="component" value="Unassembled WGS sequence"/>
</dbReference>
<sequence>MGPFPSSLGNQYILLVINYATTVPTNDTKSVAKILRINIFARFGTPCALKTPLGMCPYKLVYEKNYHLPIELENKAYWAINELNLDPKLSKKEKLY</sequence>
<proteinExistence type="predicted"/>
<comment type="caution">
    <text evidence="1">The sequence shown here is derived from an EMBL/GenBank/DDBJ whole genome shotgun (WGS) entry which is preliminary data.</text>
</comment>
<dbReference type="AlphaFoldDB" id="A0A5B6VNS7"/>
<evidence type="ECO:0000313" key="1">
    <source>
        <dbReference type="EMBL" id="KAA3470776.1"/>
    </source>
</evidence>
<dbReference type="EMBL" id="SMMG02000006">
    <property type="protein sequence ID" value="KAA3470776.1"/>
    <property type="molecule type" value="Genomic_DNA"/>
</dbReference>
<name>A0A5B6VNS7_9ROSI</name>
<protein>
    <submittedName>
        <fullName evidence="1">Protein NYNRIN-like</fullName>
    </submittedName>
</protein>
<keyword evidence="2" id="KW-1185">Reference proteome</keyword>
<accession>A0A5B6VNS7</accession>
<gene>
    <name evidence="1" type="ORF">EPI10_016460</name>
</gene>
<reference evidence="1" key="1">
    <citation type="submission" date="2019-08" db="EMBL/GenBank/DDBJ databases">
        <authorList>
            <person name="Liu F."/>
        </authorList>
    </citation>
    <scope>NUCLEOTIDE SEQUENCE [LARGE SCALE GENOMIC DNA]</scope>
    <source>
        <strain evidence="1">PA1801</strain>
        <tissue evidence="1">Leaf</tissue>
    </source>
</reference>